<reference evidence="3" key="1">
    <citation type="submission" date="2015-10" db="EMBL/GenBank/DDBJ databases">
        <authorList>
            <person name="Lehtovirta-Morley L.E."/>
            <person name="Vieille C."/>
        </authorList>
    </citation>
    <scope>NUCLEOTIDE SEQUENCE [LARGE SCALE GENOMIC DNA]</scope>
</reference>
<protein>
    <recommendedName>
        <fullName evidence="1">SpoVT-AbrB domain-containing protein</fullName>
    </recommendedName>
</protein>
<gene>
    <name evidence="2" type="ORF">NDEV_1930</name>
</gene>
<dbReference type="KEGG" id="ndv:NDEV_1930"/>
<proteinExistence type="predicted"/>
<dbReference type="AlphaFoldDB" id="A0A128A5T4"/>
<dbReference type="Proteomes" id="UP000196239">
    <property type="component" value="Chromosome 1"/>
</dbReference>
<feature type="domain" description="SpoVT-AbrB" evidence="1">
    <location>
        <begin position="13"/>
        <end position="56"/>
    </location>
</feature>
<dbReference type="NCBIfam" id="TIGR01439">
    <property type="entry name" value="lp_hng_hel_AbrB"/>
    <property type="match status" value="1"/>
</dbReference>
<dbReference type="GO" id="GO:0003677">
    <property type="term" value="F:DNA binding"/>
    <property type="evidence" value="ECO:0007669"/>
    <property type="project" value="InterPro"/>
</dbReference>
<name>A0A128A5T4_9ARCH</name>
<sequence length="56" mass="6608">MTKDSKKEILGMTTISYKFQITIPKKVREKHRLQEGDSIMFIEENDKIYLTKSTDV</sequence>
<keyword evidence="3" id="KW-1185">Reference proteome</keyword>
<dbReference type="SUPFAM" id="SSF89447">
    <property type="entry name" value="AbrB/MazE/MraZ-like"/>
    <property type="match status" value="1"/>
</dbReference>
<dbReference type="Pfam" id="PF04014">
    <property type="entry name" value="MazE_antitoxin"/>
    <property type="match status" value="1"/>
</dbReference>
<dbReference type="InterPro" id="IPR037914">
    <property type="entry name" value="SpoVT-AbrB_sf"/>
</dbReference>
<evidence type="ECO:0000313" key="2">
    <source>
        <dbReference type="EMBL" id="CUR52692.1"/>
    </source>
</evidence>
<accession>A0A128A5T4</accession>
<dbReference type="InterPro" id="IPR007159">
    <property type="entry name" value="SpoVT-AbrB_dom"/>
</dbReference>
<evidence type="ECO:0000259" key="1">
    <source>
        <dbReference type="SMART" id="SM00966"/>
    </source>
</evidence>
<dbReference type="EMBL" id="LN890280">
    <property type="protein sequence ID" value="CUR52692.1"/>
    <property type="molecule type" value="Genomic_DNA"/>
</dbReference>
<evidence type="ECO:0000313" key="3">
    <source>
        <dbReference type="Proteomes" id="UP000196239"/>
    </source>
</evidence>
<dbReference type="SMART" id="SM00966">
    <property type="entry name" value="SpoVT_AbrB"/>
    <property type="match status" value="1"/>
</dbReference>
<organism evidence="2 3">
    <name type="scientific">Nitrosotalea devaniterrae</name>
    <dbReference type="NCBI Taxonomy" id="1078905"/>
    <lineage>
        <taxon>Archaea</taxon>
        <taxon>Nitrososphaerota</taxon>
        <taxon>Nitrososphaeria</taxon>
        <taxon>Nitrosotaleales</taxon>
        <taxon>Nitrosotaleaceae</taxon>
        <taxon>Nitrosotalea</taxon>
    </lineage>
</organism>
<dbReference type="Gene3D" id="2.10.260.10">
    <property type="match status" value="1"/>
</dbReference>